<protein>
    <submittedName>
        <fullName evidence="2">Uncharacterized protein</fullName>
    </submittedName>
</protein>
<dbReference type="Proteomes" id="UP001150924">
    <property type="component" value="Unassembled WGS sequence"/>
</dbReference>
<evidence type="ECO:0000313" key="3">
    <source>
        <dbReference type="Proteomes" id="UP001150924"/>
    </source>
</evidence>
<feature type="region of interest" description="Disordered" evidence="1">
    <location>
        <begin position="1"/>
        <end position="50"/>
    </location>
</feature>
<proteinExistence type="predicted"/>
<sequence>MRPTIRAISPPIFAHERGGRPNTLPVWPLTSRRTTRSSAKRTGSTHTGASIRIWAMSARRALTSRSDCRSPGKIFVMRR</sequence>
<dbReference type="RefSeq" id="WP_267772154.1">
    <property type="nucleotide sequence ID" value="NZ_JAPNKE010000002.1"/>
</dbReference>
<accession>A0A9X3ESS7</accession>
<dbReference type="AlphaFoldDB" id="A0A9X3ESS7"/>
<comment type="caution">
    <text evidence="2">The sequence shown here is derived from an EMBL/GenBank/DDBJ whole genome shotgun (WGS) entry which is preliminary data.</text>
</comment>
<reference evidence="2" key="1">
    <citation type="submission" date="2022-11" db="EMBL/GenBank/DDBJ databases">
        <title>Minimal conservation of predation-associated metabolite biosynthetic gene clusters underscores biosynthetic potential of Myxococcota including descriptions for ten novel species: Archangium lansinium sp. nov., Myxococcus landrumus sp. nov., Nannocystis bai.</title>
        <authorList>
            <person name="Ahearne A."/>
            <person name="Stevens C."/>
            <person name="Phillips K."/>
        </authorList>
    </citation>
    <scope>NUCLEOTIDE SEQUENCE</scope>
    <source>
        <strain evidence="2">Na p29</strain>
    </source>
</reference>
<evidence type="ECO:0000313" key="2">
    <source>
        <dbReference type="EMBL" id="MCY1009487.1"/>
    </source>
</evidence>
<gene>
    <name evidence="2" type="ORF">OV079_28765</name>
</gene>
<dbReference type="EMBL" id="JAPNKE010000002">
    <property type="protein sequence ID" value="MCY1009487.1"/>
    <property type="molecule type" value="Genomic_DNA"/>
</dbReference>
<evidence type="ECO:0000256" key="1">
    <source>
        <dbReference type="SAM" id="MobiDB-lite"/>
    </source>
</evidence>
<name>A0A9X3ESS7_9BACT</name>
<organism evidence="2 3">
    <name type="scientific">Nannocystis pusilla</name>
    <dbReference type="NCBI Taxonomy" id="889268"/>
    <lineage>
        <taxon>Bacteria</taxon>
        <taxon>Pseudomonadati</taxon>
        <taxon>Myxococcota</taxon>
        <taxon>Polyangia</taxon>
        <taxon>Nannocystales</taxon>
        <taxon>Nannocystaceae</taxon>
        <taxon>Nannocystis</taxon>
    </lineage>
</organism>
<keyword evidence="3" id="KW-1185">Reference proteome</keyword>